<reference evidence="2 3" key="1">
    <citation type="journal article" date="2014" name="J. Biotechnol.">
        <title>Complete genome sequence of the actinobacterium Amycolatopsis japonica MG417-CF17(T) (=DSM 44213T) producing (S,S)-N,N'-ethylenediaminedisuccinic acid.</title>
        <authorList>
            <person name="Stegmann E."/>
            <person name="Albersmeier A."/>
            <person name="Spohn M."/>
            <person name="Gert H."/>
            <person name="Weber T."/>
            <person name="Wohlleben W."/>
            <person name="Kalinowski J."/>
            <person name="Ruckert C."/>
        </authorList>
    </citation>
    <scope>NUCLEOTIDE SEQUENCE [LARGE SCALE GENOMIC DNA]</scope>
    <source>
        <strain evidence="3">MG417-CF17 (DSM 44213)</strain>
    </source>
</reference>
<evidence type="ECO:0000313" key="2">
    <source>
        <dbReference type="EMBL" id="AIG75502.1"/>
    </source>
</evidence>
<name>A0A075UMU3_9PSEU</name>
<dbReference type="Proteomes" id="UP000028492">
    <property type="component" value="Chromosome"/>
</dbReference>
<feature type="signal peptide" evidence="1">
    <location>
        <begin position="1"/>
        <end position="24"/>
    </location>
</feature>
<dbReference type="HOGENOM" id="CLU_2520320_0_0_11"/>
<keyword evidence="1" id="KW-0732">Signal</keyword>
<evidence type="ECO:0000313" key="3">
    <source>
        <dbReference type="Proteomes" id="UP000028492"/>
    </source>
</evidence>
<keyword evidence="3" id="KW-1185">Reference proteome</keyword>
<sequence>MRKTLLALLGAAAVLGSIATPAAATTLETREFVGYGSSDFGLALFYARQDAKKKAERAGFTDCEEYSKIVISPYDATVFWRCTR</sequence>
<protein>
    <submittedName>
        <fullName evidence="2">Putative secreted protein</fullName>
    </submittedName>
</protein>
<dbReference type="RefSeq" id="WP_038511068.1">
    <property type="nucleotide sequence ID" value="NZ_CP008953.1"/>
</dbReference>
<accession>A0A075UMU3</accession>
<dbReference type="KEGG" id="aja:AJAP_13105"/>
<proteinExistence type="predicted"/>
<dbReference type="STRING" id="208439.AJAP_13105"/>
<evidence type="ECO:0000256" key="1">
    <source>
        <dbReference type="SAM" id="SignalP"/>
    </source>
</evidence>
<feature type="chain" id="PRO_5001710446" evidence="1">
    <location>
        <begin position="25"/>
        <end position="84"/>
    </location>
</feature>
<dbReference type="AlphaFoldDB" id="A0A075UMU3"/>
<organism evidence="2 3">
    <name type="scientific">Amycolatopsis japonica</name>
    <dbReference type="NCBI Taxonomy" id="208439"/>
    <lineage>
        <taxon>Bacteria</taxon>
        <taxon>Bacillati</taxon>
        <taxon>Actinomycetota</taxon>
        <taxon>Actinomycetes</taxon>
        <taxon>Pseudonocardiales</taxon>
        <taxon>Pseudonocardiaceae</taxon>
        <taxon>Amycolatopsis</taxon>
        <taxon>Amycolatopsis japonica group</taxon>
    </lineage>
</organism>
<dbReference type="EMBL" id="CP008953">
    <property type="protein sequence ID" value="AIG75502.1"/>
    <property type="molecule type" value="Genomic_DNA"/>
</dbReference>
<gene>
    <name evidence="2" type="ORF">AJAP_13105</name>
</gene>